<dbReference type="NCBIfam" id="TIGR02601">
    <property type="entry name" value="autotrns_rpt"/>
    <property type="match status" value="2"/>
</dbReference>
<evidence type="ECO:0000256" key="2">
    <source>
        <dbReference type="SAM" id="MobiDB-lite"/>
    </source>
</evidence>
<dbReference type="SUPFAM" id="SSF51126">
    <property type="entry name" value="Pectin lyase-like"/>
    <property type="match status" value="1"/>
</dbReference>
<comment type="caution">
    <text evidence="3">The sequence shown here is derived from an EMBL/GenBank/DDBJ whole genome shotgun (WGS) entry which is preliminary data.</text>
</comment>
<dbReference type="InterPro" id="IPR013424">
    <property type="entry name" value="Ice-binding_C"/>
</dbReference>
<feature type="region of interest" description="Disordered" evidence="2">
    <location>
        <begin position="9"/>
        <end position="39"/>
    </location>
</feature>
<dbReference type="InterPro" id="IPR011050">
    <property type="entry name" value="Pectin_lyase_fold/virulence"/>
</dbReference>
<evidence type="ECO:0000256" key="1">
    <source>
        <dbReference type="ARBA" id="ARBA00022729"/>
    </source>
</evidence>
<dbReference type="AlphaFoldDB" id="A0A556QEP2"/>
<dbReference type="InterPro" id="IPR013425">
    <property type="entry name" value="Autotrns_rpt"/>
</dbReference>
<evidence type="ECO:0000313" key="4">
    <source>
        <dbReference type="Proteomes" id="UP000315648"/>
    </source>
</evidence>
<keyword evidence="4" id="KW-1185">Reference proteome</keyword>
<organism evidence="3 4">
    <name type="scientific">Rariglobus hedericola</name>
    <dbReference type="NCBI Taxonomy" id="2597822"/>
    <lineage>
        <taxon>Bacteria</taxon>
        <taxon>Pseudomonadati</taxon>
        <taxon>Verrucomicrobiota</taxon>
        <taxon>Opitutia</taxon>
        <taxon>Opitutales</taxon>
        <taxon>Opitutaceae</taxon>
        <taxon>Rariglobus</taxon>
    </lineage>
</organism>
<accession>A0A556QEP2</accession>
<protein>
    <submittedName>
        <fullName evidence="3">PEP-CTERM sorting domain-containing protein</fullName>
    </submittedName>
</protein>
<gene>
    <name evidence="3" type="ORF">FPL22_16930</name>
</gene>
<keyword evidence="1" id="KW-0732">Signal</keyword>
<proteinExistence type="predicted"/>
<sequence>MRFPCRMAEAAITPSSTDTSSSAKPPTSRRIRNPQPGRKTIHAFSHPFQISIMKNHYRTPVRRGLALGSILLASLVTLEAATPVWDGGSSGTNRGWDTASNWNPNTAIATGDDVSIGTGALGGSATAIGGMMGINASYTIRSLTLDNTSGLFPTGGLFIRNSTLSTPTSNTLTFNTAAIDAIKFQGGSSPTVTFISNTSTANLTINLGYTGQANFSVAGGGTLTFDGSNNAAAMLTGTGGINKTGAGTLVLSGVSNDFAGGLTISGGTVEFDSATRLGSVAIANTDAIVIANGTLRLTASSGSFNNSANRGIRVGDQSSVIDVKNSGVDLSLQNSVRNISGQNGVLTKAGLGNLSLEGNTYSYTGGTLVNAGTLTVNGVTVGGSSSVAGITVASGATLRGSGTFNGNSTFAAGSTVNVGTYAANAQTAAIGAMTFNDGLTINGGTFLIDLAAPGSSDLIASSSLNISNGVFDLSNLVFTTVTGYSAGTYTLFSSSSSVVGSFGSNVTGTLGGLNVVLAFGNAGTTIDLIVTSSAIPEPSTFAGLSGLVALGCASLRRRRQSA</sequence>
<reference evidence="3 4" key="1">
    <citation type="submission" date="2019-07" db="EMBL/GenBank/DDBJ databases">
        <title>Description of 53C-WASEF.</title>
        <authorList>
            <person name="Pitt A."/>
            <person name="Hahn M.W."/>
        </authorList>
    </citation>
    <scope>NUCLEOTIDE SEQUENCE [LARGE SCALE GENOMIC DNA]</scope>
    <source>
        <strain evidence="3 4">53C-WASEF</strain>
    </source>
</reference>
<dbReference type="Pfam" id="PF12951">
    <property type="entry name" value="PATR"/>
    <property type="match status" value="2"/>
</dbReference>
<dbReference type="Proteomes" id="UP000315648">
    <property type="component" value="Unassembled WGS sequence"/>
</dbReference>
<evidence type="ECO:0000313" key="3">
    <source>
        <dbReference type="EMBL" id="TSJ75081.1"/>
    </source>
</evidence>
<name>A0A556QEP2_9BACT</name>
<dbReference type="NCBIfam" id="TIGR02595">
    <property type="entry name" value="PEP_CTERM"/>
    <property type="match status" value="1"/>
</dbReference>
<dbReference type="EMBL" id="VMBG01000004">
    <property type="protein sequence ID" value="TSJ75081.1"/>
    <property type="molecule type" value="Genomic_DNA"/>
</dbReference>
<dbReference type="OrthoDB" id="174055at2"/>
<feature type="compositionally biased region" description="Polar residues" evidence="2">
    <location>
        <begin position="13"/>
        <end position="25"/>
    </location>
</feature>